<evidence type="ECO:0008006" key="3">
    <source>
        <dbReference type="Google" id="ProtNLM"/>
    </source>
</evidence>
<evidence type="ECO:0000313" key="1">
    <source>
        <dbReference type="EMBL" id="CAH8301941.1"/>
    </source>
</evidence>
<comment type="caution">
    <text evidence="1">The sequence shown here is derived from an EMBL/GenBank/DDBJ whole genome shotgun (WGS) entry which is preliminary data.</text>
</comment>
<sequence length="87" mass="10146">MGVVFKTEAHFDDPEEPKIIKSVATGKHAYAFREGFDNKGGHRQVIVVLKMWRVRDYLPYSGPVEEWLQTEGDLSYFRFNSRLPEVE</sequence>
<gene>
    <name evidence="1" type="ORF">ERUC_LOCUS3088</name>
</gene>
<dbReference type="EMBL" id="CAKOAT010056155">
    <property type="protein sequence ID" value="CAH8301941.1"/>
    <property type="molecule type" value="Genomic_DNA"/>
</dbReference>
<dbReference type="AlphaFoldDB" id="A0ABC8IWK2"/>
<reference evidence="1 2" key="1">
    <citation type="submission" date="2022-03" db="EMBL/GenBank/DDBJ databases">
        <authorList>
            <person name="Macdonald S."/>
            <person name="Ahmed S."/>
            <person name="Newling K."/>
        </authorList>
    </citation>
    <scope>NUCLEOTIDE SEQUENCE [LARGE SCALE GENOMIC DNA]</scope>
</reference>
<organism evidence="1 2">
    <name type="scientific">Eruca vesicaria subsp. sativa</name>
    <name type="common">Garden rocket</name>
    <name type="synonym">Eruca sativa</name>
    <dbReference type="NCBI Taxonomy" id="29727"/>
    <lineage>
        <taxon>Eukaryota</taxon>
        <taxon>Viridiplantae</taxon>
        <taxon>Streptophyta</taxon>
        <taxon>Embryophyta</taxon>
        <taxon>Tracheophyta</taxon>
        <taxon>Spermatophyta</taxon>
        <taxon>Magnoliopsida</taxon>
        <taxon>eudicotyledons</taxon>
        <taxon>Gunneridae</taxon>
        <taxon>Pentapetalae</taxon>
        <taxon>rosids</taxon>
        <taxon>malvids</taxon>
        <taxon>Brassicales</taxon>
        <taxon>Brassicaceae</taxon>
        <taxon>Brassiceae</taxon>
        <taxon>Eruca</taxon>
    </lineage>
</organism>
<proteinExistence type="predicted"/>
<keyword evidence="2" id="KW-1185">Reference proteome</keyword>
<dbReference type="Proteomes" id="UP001642260">
    <property type="component" value="Unassembled WGS sequence"/>
</dbReference>
<name>A0ABC8IWK2_ERUVS</name>
<accession>A0ABC8IWK2</accession>
<evidence type="ECO:0000313" key="2">
    <source>
        <dbReference type="Proteomes" id="UP001642260"/>
    </source>
</evidence>
<protein>
    <recommendedName>
        <fullName evidence="3">DUF1653 domain-containing protein</fullName>
    </recommendedName>
</protein>